<dbReference type="OrthoDB" id="7306615at2"/>
<evidence type="ECO:0000256" key="5">
    <source>
        <dbReference type="ARBA" id="ARBA00023136"/>
    </source>
</evidence>
<keyword evidence="5 6" id="KW-0472">Membrane</keyword>
<evidence type="ECO:0008006" key="9">
    <source>
        <dbReference type="Google" id="ProtNLM"/>
    </source>
</evidence>
<dbReference type="Proteomes" id="UP000480854">
    <property type="component" value="Unassembled WGS sequence"/>
</dbReference>
<evidence type="ECO:0000256" key="2">
    <source>
        <dbReference type="ARBA" id="ARBA00022475"/>
    </source>
</evidence>
<reference evidence="7 8" key="1">
    <citation type="submission" date="2018-07" db="EMBL/GenBank/DDBJ databases">
        <title>Genome sequence of Azospirillum sp. ATCC 49961.</title>
        <authorList>
            <person name="Sant'Anna F.H."/>
            <person name="Baldani J.I."/>
            <person name="Zilli J.E."/>
            <person name="Reis V.M."/>
            <person name="Hartmann A."/>
            <person name="Cruz L."/>
            <person name="de Souza E.M."/>
            <person name="de Oliveira Pedrosa F."/>
            <person name="Passaglia L.M.P."/>
        </authorList>
    </citation>
    <scope>NUCLEOTIDE SEQUENCE [LARGE SCALE GENOMIC DNA]</scope>
    <source>
        <strain evidence="7 8">ATCC 49961</strain>
    </source>
</reference>
<keyword evidence="3 6" id="KW-0812">Transmembrane</keyword>
<dbReference type="EMBL" id="QOKW01000008">
    <property type="protein sequence ID" value="KAA0680714.1"/>
    <property type="molecule type" value="Genomic_DNA"/>
</dbReference>
<protein>
    <recommendedName>
        <fullName evidence="9">Thiosulfate reductase</fullName>
    </recommendedName>
</protein>
<dbReference type="RefSeq" id="WP_149469288.1">
    <property type="nucleotide sequence ID" value="NZ_QOKW01000008.1"/>
</dbReference>
<evidence type="ECO:0000256" key="3">
    <source>
        <dbReference type="ARBA" id="ARBA00022692"/>
    </source>
</evidence>
<organism evidence="7 8">
    <name type="scientific">Roseomonas genomospecies 6</name>
    <dbReference type="NCBI Taxonomy" id="214106"/>
    <lineage>
        <taxon>Bacteria</taxon>
        <taxon>Pseudomonadati</taxon>
        <taxon>Pseudomonadota</taxon>
        <taxon>Alphaproteobacteria</taxon>
        <taxon>Acetobacterales</taxon>
        <taxon>Roseomonadaceae</taxon>
        <taxon>Roseomonas</taxon>
    </lineage>
</organism>
<proteinExistence type="predicted"/>
<comment type="subcellular location">
    <subcellularLocation>
        <location evidence="1">Cell membrane</location>
        <topology evidence="1">Multi-pass membrane protein</topology>
    </subcellularLocation>
</comment>
<dbReference type="InterPro" id="IPR005171">
    <property type="entry name" value="Cyt_c_oxidase_su4_prok"/>
</dbReference>
<dbReference type="GO" id="GO:0005886">
    <property type="term" value="C:plasma membrane"/>
    <property type="evidence" value="ECO:0007669"/>
    <property type="project" value="UniProtKB-SubCell"/>
</dbReference>
<keyword evidence="2" id="KW-1003">Cell membrane</keyword>
<dbReference type="Pfam" id="PF03626">
    <property type="entry name" value="COX4_pro"/>
    <property type="match status" value="1"/>
</dbReference>
<evidence type="ECO:0000256" key="1">
    <source>
        <dbReference type="ARBA" id="ARBA00004651"/>
    </source>
</evidence>
<evidence type="ECO:0000313" key="8">
    <source>
        <dbReference type="Proteomes" id="UP000480854"/>
    </source>
</evidence>
<evidence type="ECO:0000313" key="7">
    <source>
        <dbReference type="EMBL" id="KAA0680714.1"/>
    </source>
</evidence>
<gene>
    <name evidence="7" type="ORF">DS843_12830</name>
</gene>
<evidence type="ECO:0000256" key="6">
    <source>
        <dbReference type="SAM" id="Phobius"/>
    </source>
</evidence>
<comment type="caution">
    <text evidence="7">The sequence shown here is derived from an EMBL/GenBank/DDBJ whole genome shotgun (WGS) entry which is preliminary data.</text>
</comment>
<accession>A0A9W7NJP7</accession>
<dbReference type="AlphaFoldDB" id="A0A9W7NJP7"/>
<keyword evidence="4 6" id="KW-1133">Transmembrane helix</keyword>
<sequence length="91" mass="9522">MTALTRTWAVLMTLTAFSLWAGRAGGDGSLGLLGAGLVLAAANFKADQILTHFLDLRRAGPGWRTLFRVMLTLLGAAIFGIHAIAPMIAAA</sequence>
<name>A0A9W7NJP7_9PROT</name>
<keyword evidence="8" id="KW-1185">Reference proteome</keyword>
<feature type="transmembrane region" description="Helical" evidence="6">
    <location>
        <begin position="66"/>
        <end position="89"/>
    </location>
</feature>
<evidence type="ECO:0000256" key="4">
    <source>
        <dbReference type="ARBA" id="ARBA00022989"/>
    </source>
</evidence>